<sequence length="321" mass="35368">MEALSKVKIDLEELTPIFDPREAMKPDSEQIRPEGNLWEFEPGMRVRQLRKGDIEKGFAQADVIVEGDYSTCVGEHAMLEPCCSIGDIDERGRLVIYTASQAPSLHATMIAGTLGLPLNKLNMVGGTVGGGFGGRNDPVADHLVGLLAMMTQKPCKWRWTREEEMVCSQMRGAWQFHIKDGVTKDGKIVARQIEEIHDTGAYGGFGPYAVDKSVFTITGPYDVPNVHINGYCVFTNKQVATSMRGFGINIGQFAMEAHMDKIAETLNMSPWELRFKNAWKEGTLSSTQQEMHAVGLIETLQATAKLAGEKLSPELLAMSSK</sequence>
<evidence type="ECO:0000313" key="4">
    <source>
        <dbReference type="Proteomes" id="UP001200313"/>
    </source>
</evidence>
<evidence type="ECO:0000256" key="1">
    <source>
        <dbReference type="ARBA" id="ARBA00022505"/>
    </source>
</evidence>
<accession>A0ABS9MC16</accession>
<dbReference type="InterPro" id="IPR016208">
    <property type="entry name" value="Ald_Oxase/xanthine_DH-like"/>
</dbReference>
<dbReference type="Gene3D" id="3.90.1170.50">
    <property type="entry name" value="Aldehyde oxidase/xanthine dehydrogenase, a/b hammerhead"/>
    <property type="match status" value="1"/>
</dbReference>
<feature type="domain" description="Aldehyde oxidase/xanthine dehydrogenase first molybdopterin binding" evidence="2">
    <location>
        <begin position="45"/>
        <end position="278"/>
    </location>
</feature>
<dbReference type="Gene3D" id="3.30.365.10">
    <property type="entry name" value="Aldehyde oxidase/xanthine dehydrogenase, molybdopterin binding domain"/>
    <property type="match status" value="3"/>
</dbReference>
<dbReference type="SUPFAM" id="SSF56003">
    <property type="entry name" value="Molybdenum cofactor-binding domain"/>
    <property type="match status" value="1"/>
</dbReference>
<organism evidence="3 4">
    <name type="scientific">Intestinimonas massiliensis</name>
    <name type="common">ex Afouda et al. 2020</name>
    <dbReference type="NCBI Taxonomy" id="1673721"/>
    <lineage>
        <taxon>Bacteria</taxon>
        <taxon>Bacillati</taxon>
        <taxon>Bacillota</taxon>
        <taxon>Clostridia</taxon>
        <taxon>Eubacteriales</taxon>
        <taxon>Intestinimonas</taxon>
    </lineage>
</organism>
<proteinExistence type="predicted"/>
<dbReference type="InterPro" id="IPR008274">
    <property type="entry name" value="AldOxase/xan_DH_MoCoBD1"/>
</dbReference>
<dbReference type="Pfam" id="PF02738">
    <property type="entry name" value="MoCoBD_1"/>
    <property type="match status" value="1"/>
</dbReference>
<protein>
    <submittedName>
        <fullName evidence="3">Molybdopterin-dependent oxidoreductase</fullName>
    </submittedName>
</protein>
<keyword evidence="4" id="KW-1185">Reference proteome</keyword>
<dbReference type="RefSeq" id="WP_238074768.1">
    <property type="nucleotide sequence ID" value="NZ_JAKNJB010000032.1"/>
</dbReference>
<dbReference type="PANTHER" id="PTHR11908">
    <property type="entry name" value="XANTHINE DEHYDROGENASE"/>
    <property type="match status" value="1"/>
</dbReference>
<dbReference type="Proteomes" id="UP001200313">
    <property type="component" value="Unassembled WGS sequence"/>
</dbReference>
<comment type="caution">
    <text evidence="3">The sequence shown here is derived from an EMBL/GenBank/DDBJ whole genome shotgun (WGS) entry which is preliminary data.</text>
</comment>
<gene>
    <name evidence="3" type="ORF">L0P79_14930</name>
</gene>
<dbReference type="InterPro" id="IPR037165">
    <property type="entry name" value="AldOxase/xan_DH_Mopterin-bd_sf"/>
</dbReference>
<dbReference type="EMBL" id="JAKNJB010000032">
    <property type="protein sequence ID" value="MCG4528349.1"/>
    <property type="molecule type" value="Genomic_DNA"/>
</dbReference>
<dbReference type="PANTHER" id="PTHR11908:SF132">
    <property type="entry name" value="ALDEHYDE OXIDASE 1-RELATED"/>
    <property type="match status" value="1"/>
</dbReference>
<evidence type="ECO:0000259" key="2">
    <source>
        <dbReference type="Pfam" id="PF02738"/>
    </source>
</evidence>
<reference evidence="3 4" key="1">
    <citation type="submission" date="2022-01" db="EMBL/GenBank/DDBJ databases">
        <title>Collection of gut derived symbiotic bacterial strains cultured from healthy donors.</title>
        <authorList>
            <person name="Lin H."/>
            <person name="Kohout C."/>
            <person name="Waligurski E."/>
            <person name="Pamer E.G."/>
        </authorList>
    </citation>
    <scope>NUCLEOTIDE SEQUENCE [LARGE SCALE GENOMIC DNA]</scope>
    <source>
        <strain evidence="3 4">DFI.3.7</strain>
    </source>
</reference>
<keyword evidence="1" id="KW-0500">Molybdenum</keyword>
<name>A0ABS9MC16_9FIRM</name>
<evidence type="ECO:0000313" key="3">
    <source>
        <dbReference type="EMBL" id="MCG4528349.1"/>
    </source>
</evidence>